<evidence type="ECO:0000256" key="1">
    <source>
        <dbReference type="SAM" id="MobiDB-lite"/>
    </source>
</evidence>
<evidence type="ECO:0000313" key="4">
    <source>
        <dbReference type="Proteomes" id="UP001595604"/>
    </source>
</evidence>
<feature type="region of interest" description="Disordered" evidence="1">
    <location>
        <begin position="48"/>
        <end position="103"/>
    </location>
</feature>
<dbReference type="EMBL" id="JBHRTQ010000013">
    <property type="protein sequence ID" value="MFC3175329.1"/>
    <property type="molecule type" value="Genomic_DNA"/>
</dbReference>
<feature type="signal peptide" evidence="2">
    <location>
        <begin position="1"/>
        <end position="24"/>
    </location>
</feature>
<dbReference type="Proteomes" id="UP001595604">
    <property type="component" value="Unassembled WGS sequence"/>
</dbReference>
<protein>
    <submittedName>
        <fullName evidence="3">Uncharacterized protein</fullName>
    </submittedName>
</protein>
<feature type="compositionally biased region" description="Basic residues" evidence="1">
    <location>
        <begin position="68"/>
        <end position="94"/>
    </location>
</feature>
<feature type="chain" id="PRO_5046516296" evidence="2">
    <location>
        <begin position="25"/>
        <end position="103"/>
    </location>
</feature>
<reference evidence="4" key="1">
    <citation type="journal article" date="2019" name="Int. J. Syst. Evol. Microbiol.">
        <title>The Global Catalogue of Microorganisms (GCM) 10K type strain sequencing project: providing services to taxonomists for standard genome sequencing and annotation.</title>
        <authorList>
            <consortium name="The Broad Institute Genomics Platform"/>
            <consortium name="The Broad Institute Genome Sequencing Center for Infectious Disease"/>
            <person name="Wu L."/>
            <person name="Ma J."/>
        </authorList>
    </citation>
    <scope>NUCLEOTIDE SEQUENCE [LARGE SCALE GENOMIC DNA]</scope>
    <source>
        <strain evidence="4">KCTC 42984</strain>
    </source>
</reference>
<dbReference type="RefSeq" id="WP_379510708.1">
    <property type="nucleotide sequence ID" value="NZ_JBHRTQ010000013.1"/>
</dbReference>
<evidence type="ECO:0000256" key="2">
    <source>
        <dbReference type="SAM" id="SignalP"/>
    </source>
</evidence>
<feature type="compositionally biased region" description="Low complexity" evidence="1">
    <location>
        <begin position="52"/>
        <end position="65"/>
    </location>
</feature>
<keyword evidence="4" id="KW-1185">Reference proteome</keyword>
<sequence>MAFKSILLSLLAPAAAMVAVPAMAQDAPSAAGLPTCSATVTDHCVQRGGSGHAAMGHHGMAAHPGQNHGRHHARGHARHHAKARHHRMAHRHHAAATPARPRG</sequence>
<comment type="caution">
    <text evidence="3">The sequence shown here is derived from an EMBL/GenBank/DDBJ whole genome shotgun (WGS) entry which is preliminary data.</text>
</comment>
<organism evidence="3 4">
    <name type="scientific">Novosphingobium bradum</name>
    <dbReference type="NCBI Taxonomy" id="1737444"/>
    <lineage>
        <taxon>Bacteria</taxon>
        <taxon>Pseudomonadati</taxon>
        <taxon>Pseudomonadota</taxon>
        <taxon>Alphaproteobacteria</taxon>
        <taxon>Sphingomonadales</taxon>
        <taxon>Sphingomonadaceae</taxon>
        <taxon>Novosphingobium</taxon>
    </lineage>
</organism>
<gene>
    <name evidence="3" type="ORF">ACFOD9_13800</name>
</gene>
<accession>A0ABV7ISL4</accession>
<proteinExistence type="predicted"/>
<keyword evidence="2" id="KW-0732">Signal</keyword>
<evidence type="ECO:0000313" key="3">
    <source>
        <dbReference type="EMBL" id="MFC3175329.1"/>
    </source>
</evidence>
<name>A0ABV7ISL4_9SPHN</name>